<dbReference type="AlphaFoldDB" id="Q8W0U1"/>
<dbReference type="PANTHER" id="PTHR33325">
    <property type="entry name" value="ZINC FINGER, CCHC-TYPE-RELATED"/>
    <property type="match status" value="1"/>
</dbReference>
<sequence length="360" mass="40387">MATKESDAQVSSKKEFAELALDGHNFPTWAMDLKVSLSLRGMYRAIDTPKQGDAPLSEPSKYHALYIIRNHIHSDLKAEYLMEEDPRALWLALQQRYEQQKAVILPEATHEWNHLRIQDFKSVNEYNHAMHKLSSKLRFCEKEPSDAEKIEKTLSTMLPAQMILQQQYRERGFTVYSDLIKTLLQAERHNELLIWNSNQGPVGAKPLPEVHANAQKQTPKDANKNGNPRSSKGKNKRKGPRKPRGAKGKGNNSKSKDKSSTCTKCGCYNHPTKKCRTPKHLVELYLHSVGRGRSNQGRSNQGGQPSEAHFNDLAAPGCSNPAPAGPSNTMAPLPPDGMANDSTNNMIIEYNSDDLFADYN</sequence>
<organism evidence="2">
    <name type="scientific">Sorghum bicolor</name>
    <name type="common">Sorghum</name>
    <name type="synonym">Sorghum vulgare</name>
    <dbReference type="NCBI Taxonomy" id="4558"/>
    <lineage>
        <taxon>Eukaryota</taxon>
        <taxon>Viridiplantae</taxon>
        <taxon>Streptophyta</taxon>
        <taxon>Embryophyta</taxon>
        <taxon>Tracheophyta</taxon>
        <taxon>Spermatophyta</taxon>
        <taxon>Magnoliopsida</taxon>
        <taxon>Liliopsida</taxon>
        <taxon>Poales</taxon>
        <taxon>Poaceae</taxon>
        <taxon>PACMAD clade</taxon>
        <taxon>Panicoideae</taxon>
        <taxon>Andropogonodae</taxon>
        <taxon>Andropogoneae</taxon>
        <taxon>Sorghinae</taxon>
        <taxon>Sorghum</taxon>
    </lineage>
</organism>
<dbReference type="EMBL" id="AF466199">
    <property type="protein sequence ID" value="AAL68850.1"/>
    <property type="molecule type" value="Genomic_DNA"/>
</dbReference>
<name>Q8W0U1_SORBI</name>
<reference evidence="2" key="1">
    <citation type="submission" date="2002-01" db="EMBL/GenBank/DDBJ databases">
        <authorList>
            <person name="Park Y.-J."/>
            <person name="Ramakrishna W."/>
            <person name="SanMiguel P."/>
            <person name="Emberton J."/>
            <person name="Bennetzen J."/>
        </authorList>
    </citation>
    <scope>NUCLEOTIDE SEQUENCE</scope>
</reference>
<feature type="region of interest" description="Disordered" evidence="1">
    <location>
        <begin position="213"/>
        <end position="263"/>
    </location>
</feature>
<accession>Q8W0U1</accession>
<gene>
    <name evidence="2" type="primary">SB35P03.18</name>
</gene>
<feature type="compositionally biased region" description="Polar residues" evidence="1">
    <location>
        <begin position="293"/>
        <end position="304"/>
    </location>
</feature>
<dbReference type="PANTHER" id="PTHR33325:SF11">
    <property type="entry name" value="COLD SHOCK DOMAIN-CONTAINING PROTEIN 4-LIKE"/>
    <property type="match status" value="1"/>
</dbReference>
<protein>
    <submittedName>
        <fullName evidence="2">Putative copia polyprotein</fullName>
    </submittedName>
</protein>
<feature type="region of interest" description="Disordered" evidence="1">
    <location>
        <begin position="291"/>
        <end position="342"/>
    </location>
</feature>
<evidence type="ECO:0000256" key="1">
    <source>
        <dbReference type="SAM" id="MobiDB-lite"/>
    </source>
</evidence>
<reference evidence="2" key="3">
    <citation type="journal article" date="2004" name="Genome Res.">
        <title>Close split of sorghum and maize genome progenitors.</title>
        <authorList>
            <person name="Swigonova Z."/>
            <person name="Lai J."/>
            <person name="Ma J."/>
            <person name="Ramakrishna W."/>
            <person name="Llaca V."/>
            <person name="Bennetzen J.L."/>
            <person name="Messing J."/>
        </authorList>
    </citation>
    <scope>NUCLEOTIDE SEQUENCE</scope>
</reference>
<reference evidence="2" key="4">
    <citation type="journal article" date="2004" name="Genome Res.">
        <title>Gene loss and movement in the maize genome.</title>
        <authorList>
            <person name="Lai J."/>
            <person name="Ma J."/>
            <person name="Swigonova Z."/>
            <person name="Ramakrishna W."/>
            <person name="Linton E."/>
            <person name="Llaca V."/>
            <person name="Tanyolac B."/>
            <person name="Park Y.J."/>
            <person name="Jeong O.Y."/>
            <person name="Bennetzen J.L."/>
            <person name="Messing J."/>
        </authorList>
    </citation>
    <scope>NUCLEOTIDE SEQUENCE</scope>
</reference>
<evidence type="ECO:0000313" key="2">
    <source>
        <dbReference type="EMBL" id="AAL68850.1"/>
    </source>
</evidence>
<feature type="compositionally biased region" description="Basic residues" evidence="1">
    <location>
        <begin position="231"/>
        <end position="247"/>
    </location>
</feature>
<proteinExistence type="predicted"/>
<reference evidence="2" key="2">
    <citation type="submission" date="2002-01" db="EMBL/GenBank/DDBJ databases">
        <authorList>
            <person name="Llaca V."/>
            <person name="Young S."/>
            <person name="Kovchok S."/>
            <person name="Messing J."/>
        </authorList>
    </citation>
    <scope>NUCLEOTIDE SEQUENCE</scope>
</reference>